<proteinExistence type="predicted"/>
<accession>A0A194XDN3</accession>
<protein>
    <submittedName>
        <fullName evidence="1">Uncharacterized protein</fullName>
    </submittedName>
</protein>
<reference evidence="1 2" key="1">
    <citation type="submission" date="2015-10" db="EMBL/GenBank/DDBJ databases">
        <title>Full genome of DAOMC 229536 Phialocephala scopiformis, a fungal endophyte of spruce producing the potent anti-insectan compound rugulosin.</title>
        <authorList>
            <consortium name="DOE Joint Genome Institute"/>
            <person name="Walker A.K."/>
            <person name="Frasz S.L."/>
            <person name="Seifert K.A."/>
            <person name="Miller J.D."/>
            <person name="Mondo S.J."/>
            <person name="Labutti K."/>
            <person name="Lipzen A."/>
            <person name="Dockter R."/>
            <person name="Kennedy M."/>
            <person name="Grigoriev I.V."/>
            <person name="Spatafora J.W."/>
        </authorList>
    </citation>
    <scope>NUCLEOTIDE SEQUENCE [LARGE SCALE GENOMIC DNA]</scope>
    <source>
        <strain evidence="1 2">CBS 120377</strain>
    </source>
</reference>
<dbReference type="RefSeq" id="XP_018072217.1">
    <property type="nucleotide sequence ID" value="XM_018206495.1"/>
</dbReference>
<evidence type="ECO:0000313" key="1">
    <source>
        <dbReference type="EMBL" id="KUJ17862.1"/>
    </source>
</evidence>
<dbReference type="KEGG" id="psco:LY89DRAFT_28812"/>
<gene>
    <name evidence="1" type="ORF">LY89DRAFT_28812</name>
</gene>
<organism evidence="1 2">
    <name type="scientific">Mollisia scopiformis</name>
    <name type="common">Conifer needle endophyte fungus</name>
    <name type="synonym">Phialocephala scopiformis</name>
    <dbReference type="NCBI Taxonomy" id="149040"/>
    <lineage>
        <taxon>Eukaryota</taxon>
        <taxon>Fungi</taxon>
        <taxon>Dikarya</taxon>
        <taxon>Ascomycota</taxon>
        <taxon>Pezizomycotina</taxon>
        <taxon>Leotiomycetes</taxon>
        <taxon>Helotiales</taxon>
        <taxon>Mollisiaceae</taxon>
        <taxon>Mollisia</taxon>
    </lineage>
</organism>
<dbReference type="Proteomes" id="UP000070700">
    <property type="component" value="Unassembled WGS sequence"/>
</dbReference>
<name>A0A194XDN3_MOLSC</name>
<sequence>MFHLRAKIFLTIYSRVLSSYSFQRFCHSSIVLSFSCSPWLHQVFCKPFLYFQARDFSSGKEASALREYLGTCAIIGQFSYNMTFRQISSKVLHLPFNFQPPDRYCREFELSQVAIGLMRDTYKGANVAQLQTHTISPLYTKWRLKDTTPIVLTLPPWESLSNLNSPAKLPRIAF</sequence>
<keyword evidence="2" id="KW-1185">Reference proteome</keyword>
<dbReference type="InParanoid" id="A0A194XDN3"/>
<evidence type="ECO:0000313" key="2">
    <source>
        <dbReference type="Proteomes" id="UP000070700"/>
    </source>
</evidence>
<dbReference type="EMBL" id="KQ947413">
    <property type="protein sequence ID" value="KUJ17862.1"/>
    <property type="molecule type" value="Genomic_DNA"/>
</dbReference>
<dbReference type="GeneID" id="28816221"/>
<dbReference type="AlphaFoldDB" id="A0A194XDN3"/>